<reference evidence="1 2" key="1">
    <citation type="submission" date="2020-05" db="EMBL/GenBank/DDBJ databases">
        <title>Complete genome sequence of Deefgea sp. D17.</title>
        <authorList>
            <person name="Bae J.-W."/>
            <person name="Han J.E."/>
        </authorList>
    </citation>
    <scope>NUCLEOTIDE SEQUENCE [LARGE SCALE GENOMIC DNA]</scope>
    <source>
        <strain evidence="1 2">D17</strain>
    </source>
</reference>
<dbReference type="KEGG" id="dee:HQN60_12855"/>
<dbReference type="InterPro" id="IPR008621">
    <property type="entry name" value="Cbb3-typ_cyt_oxidase_comp"/>
</dbReference>
<dbReference type="EMBL" id="CP054143">
    <property type="protein sequence ID" value="QKJ67526.1"/>
    <property type="molecule type" value="Genomic_DNA"/>
</dbReference>
<keyword evidence="2" id="KW-1185">Reference proteome</keyword>
<dbReference type="RefSeq" id="WP_173534028.1">
    <property type="nucleotide sequence ID" value="NZ_CP054143.1"/>
</dbReference>
<accession>A0A6M8SVB9</accession>
<evidence type="ECO:0000313" key="2">
    <source>
        <dbReference type="Proteomes" id="UP000504844"/>
    </source>
</evidence>
<dbReference type="AlphaFoldDB" id="A0A6M8SVB9"/>
<sequence>MDLQTEARIVVTVLGFIMFLGICFWAFSRHNKASFEQEAQRVFLDDDLPSSDKQT</sequence>
<dbReference type="Pfam" id="PF05545">
    <property type="entry name" value="FixQ"/>
    <property type="match status" value="1"/>
</dbReference>
<organism evidence="1 2">
    <name type="scientific">Deefgea piscis</name>
    <dbReference type="NCBI Taxonomy" id="2739061"/>
    <lineage>
        <taxon>Bacteria</taxon>
        <taxon>Pseudomonadati</taxon>
        <taxon>Pseudomonadota</taxon>
        <taxon>Betaproteobacteria</taxon>
        <taxon>Neisseriales</taxon>
        <taxon>Chitinibacteraceae</taxon>
        <taxon>Deefgea</taxon>
    </lineage>
</organism>
<proteinExistence type="predicted"/>
<dbReference type="Proteomes" id="UP000504844">
    <property type="component" value="Chromosome"/>
</dbReference>
<name>A0A6M8SVB9_9NEIS</name>
<accession>A0A8G1LZ86</accession>
<gene>
    <name evidence="1" type="ORF">HQN60_12855</name>
</gene>
<protein>
    <submittedName>
        <fullName evidence="1">Cbb3-type cytochrome c oxidase subunit 3</fullName>
    </submittedName>
</protein>
<evidence type="ECO:0000313" key="1">
    <source>
        <dbReference type="EMBL" id="QKJ67526.1"/>
    </source>
</evidence>